<sequence length="219" mass="24919">MKCNSFQYRITLLQRSITSFCILDVIAEVIGKEDPNNLVTKQGQESKRLGLLVKDLEKNFISCTLFGSLVDLIQPYLDGDKIEPLISSFDTSNLHINPNVKEAELFKKSLVDSTQSDSYFSSQRISHMSSSSYRSAIDELRKGICKVETIDIVLNASDYCHKKYKKIDERFECDHCHKKAVQVNLRYKLQAYVSDATGRLSATKVRESYSEDDSDDSYA</sequence>
<proteinExistence type="predicted"/>
<dbReference type="Proteomes" id="UP000289738">
    <property type="component" value="Chromosome B05"/>
</dbReference>
<comment type="caution">
    <text evidence="1">The sequence shown here is derived from an EMBL/GenBank/DDBJ whole genome shotgun (WGS) entry which is preliminary data.</text>
</comment>
<evidence type="ECO:0000313" key="1">
    <source>
        <dbReference type="EMBL" id="RYR10312.1"/>
    </source>
</evidence>
<dbReference type="EMBL" id="SDMP01000015">
    <property type="protein sequence ID" value="RYR10312.1"/>
    <property type="molecule type" value="Genomic_DNA"/>
</dbReference>
<dbReference type="Gene3D" id="2.40.50.140">
    <property type="entry name" value="Nucleic acid-binding proteins"/>
    <property type="match status" value="2"/>
</dbReference>
<name>A0A444Z7Z8_ARAHY</name>
<dbReference type="AlphaFoldDB" id="A0A444Z7Z8"/>
<dbReference type="SUPFAM" id="SSF50249">
    <property type="entry name" value="Nucleic acid-binding proteins"/>
    <property type="match status" value="2"/>
</dbReference>
<evidence type="ECO:0000313" key="2">
    <source>
        <dbReference type="Proteomes" id="UP000289738"/>
    </source>
</evidence>
<organism evidence="1 2">
    <name type="scientific">Arachis hypogaea</name>
    <name type="common">Peanut</name>
    <dbReference type="NCBI Taxonomy" id="3818"/>
    <lineage>
        <taxon>Eukaryota</taxon>
        <taxon>Viridiplantae</taxon>
        <taxon>Streptophyta</taxon>
        <taxon>Embryophyta</taxon>
        <taxon>Tracheophyta</taxon>
        <taxon>Spermatophyta</taxon>
        <taxon>Magnoliopsida</taxon>
        <taxon>eudicotyledons</taxon>
        <taxon>Gunneridae</taxon>
        <taxon>Pentapetalae</taxon>
        <taxon>rosids</taxon>
        <taxon>fabids</taxon>
        <taxon>Fabales</taxon>
        <taxon>Fabaceae</taxon>
        <taxon>Papilionoideae</taxon>
        <taxon>50 kb inversion clade</taxon>
        <taxon>dalbergioids sensu lato</taxon>
        <taxon>Dalbergieae</taxon>
        <taxon>Pterocarpus clade</taxon>
        <taxon>Arachis</taxon>
    </lineage>
</organism>
<accession>A0A444Z7Z8</accession>
<protein>
    <recommendedName>
        <fullName evidence="3">Replication factor A C-terminal domain-containing protein</fullName>
    </recommendedName>
</protein>
<keyword evidence="2" id="KW-1185">Reference proteome</keyword>
<dbReference type="InterPro" id="IPR012340">
    <property type="entry name" value="NA-bd_OB-fold"/>
</dbReference>
<reference evidence="1 2" key="1">
    <citation type="submission" date="2019-01" db="EMBL/GenBank/DDBJ databases">
        <title>Sequencing of cultivated peanut Arachis hypogaea provides insights into genome evolution and oil improvement.</title>
        <authorList>
            <person name="Chen X."/>
        </authorList>
    </citation>
    <scope>NUCLEOTIDE SEQUENCE [LARGE SCALE GENOMIC DNA]</scope>
    <source>
        <strain evidence="2">cv. Fuhuasheng</strain>
        <tissue evidence="1">Leaves</tissue>
    </source>
</reference>
<gene>
    <name evidence="1" type="ORF">Ahy_B05g078790</name>
</gene>
<evidence type="ECO:0008006" key="3">
    <source>
        <dbReference type="Google" id="ProtNLM"/>
    </source>
</evidence>